<dbReference type="PANTHER" id="PTHR21240">
    <property type="entry name" value="2-AMINO-3-CARBOXYLMUCONATE-6-SEMIALDEHYDE DECARBOXYLASE"/>
    <property type="match status" value="1"/>
</dbReference>
<comment type="caution">
    <text evidence="3">The sequence shown here is derived from an EMBL/GenBank/DDBJ whole genome shotgun (WGS) entry which is preliminary data.</text>
</comment>
<dbReference type="Gene3D" id="3.20.20.140">
    <property type="entry name" value="Metal-dependent hydrolases"/>
    <property type="match status" value="1"/>
</dbReference>
<name>A0A031K4V2_9SPHN</name>
<dbReference type="GO" id="GO:0019748">
    <property type="term" value="P:secondary metabolic process"/>
    <property type="evidence" value="ECO:0007669"/>
    <property type="project" value="TreeGrafter"/>
</dbReference>
<dbReference type="eggNOG" id="COG2159">
    <property type="taxonomic scope" value="Bacteria"/>
</dbReference>
<evidence type="ECO:0000259" key="2">
    <source>
        <dbReference type="Pfam" id="PF04909"/>
    </source>
</evidence>
<evidence type="ECO:0000313" key="3">
    <source>
        <dbReference type="EMBL" id="EZP83632.1"/>
    </source>
</evidence>
<dbReference type="InterPro" id="IPR032465">
    <property type="entry name" value="ACMSD"/>
</dbReference>
<proteinExistence type="predicted"/>
<dbReference type="STRING" id="158500.BES08_08855"/>
<dbReference type="InterPro" id="IPR032466">
    <property type="entry name" value="Metal_Hydrolase"/>
</dbReference>
<dbReference type="GO" id="GO:0005737">
    <property type="term" value="C:cytoplasm"/>
    <property type="evidence" value="ECO:0007669"/>
    <property type="project" value="TreeGrafter"/>
</dbReference>
<organism evidence="3 4">
    <name type="scientific">Novosphingobium resinovorum</name>
    <dbReference type="NCBI Taxonomy" id="158500"/>
    <lineage>
        <taxon>Bacteria</taxon>
        <taxon>Pseudomonadati</taxon>
        <taxon>Pseudomonadota</taxon>
        <taxon>Alphaproteobacteria</taxon>
        <taxon>Sphingomonadales</taxon>
        <taxon>Sphingomonadaceae</taxon>
        <taxon>Novosphingobium</taxon>
    </lineage>
</organism>
<evidence type="ECO:0000313" key="4">
    <source>
        <dbReference type="Proteomes" id="UP000024329"/>
    </source>
</evidence>
<dbReference type="Pfam" id="PF04909">
    <property type="entry name" value="Amidohydro_2"/>
    <property type="match status" value="1"/>
</dbReference>
<accession>A0A031K4V2</accession>
<keyword evidence="1" id="KW-0456">Lyase</keyword>
<feature type="domain" description="Amidohydrolase-related" evidence="2">
    <location>
        <begin position="24"/>
        <end position="398"/>
    </location>
</feature>
<dbReference type="GO" id="GO:0016831">
    <property type="term" value="F:carboxy-lyase activity"/>
    <property type="evidence" value="ECO:0007669"/>
    <property type="project" value="InterPro"/>
</dbReference>
<reference evidence="3 4" key="1">
    <citation type="submission" date="2014-03" db="EMBL/GenBank/DDBJ databases">
        <title>Whole genome sequence of Novosphingobium resinovorum KF1.</title>
        <authorList>
            <person name="Gan H.M."/>
            <person name="Gan H.Y."/>
            <person name="Chew T.H."/>
            <person name="Savka M.A."/>
        </authorList>
    </citation>
    <scope>NUCLEOTIDE SEQUENCE [LARGE SCALE GENOMIC DNA]</scope>
    <source>
        <strain evidence="3 4">KF1</strain>
    </source>
</reference>
<protein>
    <submittedName>
        <fullName evidence="3">Amidohydrolase 2</fullName>
    </submittedName>
</protein>
<dbReference type="GO" id="GO:0016787">
    <property type="term" value="F:hydrolase activity"/>
    <property type="evidence" value="ECO:0007669"/>
    <property type="project" value="UniProtKB-KW"/>
</dbReference>
<keyword evidence="3" id="KW-0378">Hydrolase</keyword>
<gene>
    <name evidence="3" type="ORF">BV97_00817</name>
</gene>
<dbReference type="PATRIC" id="fig|158500.4.peg.838"/>
<dbReference type="AlphaFoldDB" id="A0A031K4V2"/>
<evidence type="ECO:0000256" key="1">
    <source>
        <dbReference type="ARBA" id="ARBA00023239"/>
    </source>
</evidence>
<dbReference type="Proteomes" id="UP000024329">
    <property type="component" value="Unassembled WGS sequence"/>
</dbReference>
<dbReference type="InterPro" id="IPR006680">
    <property type="entry name" value="Amidohydro-rel"/>
</dbReference>
<dbReference type="RefSeq" id="WP_036523539.1">
    <property type="nucleotide sequence ID" value="NZ_JFYZ01000002.1"/>
</dbReference>
<dbReference type="EMBL" id="JFYZ01000002">
    <property type="protein sequence ID" value="EZP83632.1"/>
    <property type="molecule type" value="Genomic_DNA"/>
</dbReference>
<dbReference type="PANTHER" id="PTHR21240:SF28">
    <property type="entry name" value="ISO-OROTATE DECARBOXYLASE (EUROFUNG)"/>
    <property type="match status" value="1"/>
</dbReference>
<dbReference type="SUPFAM" id="SSF51556">
    <property type="entry name" value="Metallo-dependent hydrolases"/>
    <property type="match status" value="1"/>
</dbReference>
<sequence length="399" mass="45306">MSEADPAIRTNAATDWQYGPIFDADAHIDPPHDMWKDYLPAHLKDRAPFIEHAEDGDYICFEGNRRPFMMINNQAGREGKNFKMKGRLADQRTVWEPATRLADMDADGMDAALLFGGGPLGSFDNELYVASYEAYQNWVMDFASVAPDRLYPVGYVPMRDIDETCAHVTRLAKKGFRAINLPAFPQNPDAWKTSSGIAAMKDGQVSALTGDSKGALQYSDPAFDTLWKTVCDHGLVITFHLGARVPRFGQKEFFLPDMPMSKMAMAEPIGIFIFNCIFDRFPDLRIGSMESGVGWFAWYTEYITRTWERQRFWTESQLKHPPSYYMDRNVYGSFIQDRTGILNRDLPGARNIMWSSDYPHSETTFPKSREVILRDFEGVPEADVRAIIHDNACKLLGIA</sequence>